<feature type="transmembrane region" description="Helical" evidence="1">
    <location>
        <begin position="87"/>
        <end position="111"/>
    </location>
</feature>
<dbReference type="RefSeq" id="WP_088260221.1">
    <property type="nucleotide sequence ID" value="NZ_NIDE01000019.1"/>
</dbReference>
<proteinExistence type="predicted"/>
<evidence type="ECO:0000256" key="1">
    <source>
        <dbReference type="SAM" id="Phobius"/>
    </source>
</evidence>
<dbReference type="AlphaFoldDB" id="A0A225DCY6"/>
<keyword evidence="1" id="KW-0472">Membrane</keyword>
<comment type="caution">
    <text evidence="2">The sequence shown here is derived from an EMBL/GenBank/DDBJ whole genome shotgun (WGS) entry which is preliminary data.</text>
</comment>
<name>A0A225DCY6_9BACT</name>
<evidence type="ECO:0000313" key="2">
    <source>
        <dbReference type="EMBL" id="OWK35009.1"/>
    </source>
</evidence>
<evidence type="ECO:0000313" key="3">
    <source>
        <dbReference type="Proteomes" id="UP000214646"/>
    </source>
</evidence>
<reference evidence="3" key="1">
    <citation type="submission" date="2017-06" db="EMBL/GenBank/DDBJ databases">
        <title>Genome analysis of Fimbriiglobus ruber SP5, the first member of the order Planctomycetales with confirmed chitinolytic capability.</title>
        <authorList>
            <person name="Ravin N.V."/>
            <person name="Rakitin A.L."/>
            <person name="Ivanova A.A."/>
            <person name="Beletsky A.V."/>
            <person name="Kulichevskaya I.S."/>
            <person name="Mardanov A.V."/>
            <person name="Dedysh S.N."/>
        </authorList>
    </citation>
    <scope>NUCLEOTIDE SEQUENCE [LARGE SCALE GENOMIC DNA]</scope>
    <source>
        <strain evidence="3">SP5</strain>
    </source>
</reference>
<dbReference type="Proteomes" id="UP000214646">
    <property type="component" value="Unassembled WGS sequence"/>
</dbReference>
<dbReference type="EMBL" id="NIDE01000019">
    <property type="protein sequence ID" value="OWK35009.1"/>
    <property type="molecule type" value="Genomic_DNA"/>
</dbReference>
<keyword evidence="1" id="KW-1133">Transmembrane helix</keyword>
<keyword evidence="1" id="KW-0812">Transmembrane</keyword>
<organism evidence="2 3">
    <name type="scientific">Fimbriiglobus ruber</name>
    <dbReference type="NCBI Taxonomy" id="1908690"/>
    <lineage>
        <taxon>Bacteria</taxon>
        <taxon>Pseudomonadati</taxon>
        <taxon>Planctomycetota</taxon>
        <taxon>Planctomycetia</taxon>
        <taxon>Gemmatales</taxon>
        <taxon>Gemmataceae</taxon>
        <taxon>Fimbriiglobus</taxon>
    </lineage>
</organism>
<keyword evidence="3" id="KW-1185">Reference proteome</keyword>
<protein>
    <submittedName>
        <fullName evidence="2">Uncharacterized protein</fullName>
    </submittedName>
</protein>
<gene>
    <name evidence="2" type="ORF">FRUB_09851</name>
</gene>
<sequence>MPDPSARRPRRNPWRGAIVFWIVCVSWAGAGYVTAHGCRSAVTKTAPPPPPGLAVQQRWDYRFMVYGVVVSEKADVTEDELVAALDWWGIVTFAAAASVGGAYAVVVGTLANSWLRCRGERPATE</sequence>
<accession>A0A225DCY6</accession>